<name>A0ABW4RPQ9_9BACL</name>
<comment type="caution">
    <text evidence="2">The sequence shown here is derived from an EMBL/GenBank/DDBJ whole genome shotgun (WGS) entry which is preliminary data.</text>
</comment>
<evidence type="ECO:0000313" key="2">
    <source>
        <dbReference type="EMBL" id="MFD1888268.1"/>
    </source>
</evidence>
<evidence type="ECO:0008006" key="4">
    <source>
        <dbReference type="Google" id="ProtNLM"/>
    </source>
</evidence>
<proteinExistence type="predicted"/>
<evidence type="ECO:0000313" key="3">
    <source>
        <dbReference type="Proteomes" id="UP001597233"/>
    </source>
</evidence>
<protein>
    <recommendedName>
        <fullName evidence="4">S-layer homology domain-containing protein</fullName>
    </recommendedName>
</protein>
<dbReference type="EMBL" id="JBHUEH010000032">
    <property type="protein sequence ID" value="MFD1888268.1"/>
    <property type="molecule type" value="Genomic_DNA"/>
</dbReference>
<sequence length="222" mass="24405">MNHDDLTHPSATNTFQPDTPLIYATAIPLLVEQLGLNTNKLRFIKAPQASDYFTMIDNNAPYSQQMLVASLNGLPLSPELNPAAMMPRADFAVLLWHAVEQHDSQQTQAFNIADDHQAAELVSADDTEANHDKAQSATHSESSAASTHQHHSSSLESIEQVKCSTNLKLSEHSDLYVFQQLTDCGLIPSDDKNNIELDKPITYAEATAMLEHAQSLMNPNAK</sequence>
<evidence type="ECO:0000256" key="1">
    <source>
        <dbReference type="SAM" id="MobiDB-lite"/>
    </source>
</evidence>
<feature type="compositionally biased region" description="Low complexity" evidence="1">
    <location>
        <begin position="135"/>
        <end position="147"/>
    </location>
</feature>
<organism evidence="2 3">
    <name type="scientific">Paenibacillus wenxiniae</name>
    <dbReference type="NCBI Taxonomy" id="1636843"/>
    <lineage>
        <taxon>Bacteria</taxon>
        <taxon>Bacillati</taxon>
        <taxon>Bacillota</taxon>
        <taxon>Bacilli</taxon>
        <taxon>Bacillales</taxon>
        <taxon>Paenibacillaceae</taxon>
        <taxon>Paenibacillus</taxon>
    </lineage>
</organism>
<keyword evidence="3" id="KW-1185">Reference proteome</keyword>
<dbReference type="Proteomes" id="UP001597233">
    <property type="component" value="Unassembled WGS sequence"/>
</dbReference>
<dbReference type="RefSeq" id="WP_347322997.1">
    <property type="nucleotide sequence ID" value="NZ_JBCGUH010000001.1"/>
</dbReference>
<reference evidence="3" key="1">
    <citation type="journal article" date="2019" name="Int. J. Syst. Evol. Microbiol.">
        <title>The Global Catalogue of Microorganisms (GCM) 10K type strain sequencing project: providing services to taxonomists for standard genome sequencing and annotation.</title>
        <authorList>
            <consortium name="The Broad Institute Genomics Platform"/>
            <consortium name="The Broad Institute Genome Sequencing Center for Infectious Disease"/>
            <person name="Wu L."/>
            <person name="Ma J."/>
        </authorList>
    </citation>
    <scope>NUCLEOTIDE SEQUENCE [LARGE SCALE GENOMIC DNA]</scope>
    <source>
        <strain evidence="3">CCUG 54950</strain>
    </source>
</reference>
<feature type="region of interest" description="Disordered" evidence="1">
    <location>
        <begin position="126"/>
        <end position="157"/>
    </location>
</feature>
<accession>A0ABW4RPQ9</accession>
<gene>
    <name evidence="2" type="ORF">ACFSC9_22540</name>
</gene>